<accession>A0A6S6SIA5</accession>
<gene>
    <name evidence="1" type="ORF">HELGO_WM33345</name>
</gene>
<dbReference type="EMBL" id="CACVAW010000014">
    <property type="protein sequence ID" value="CAA6804630.1"/>
    <property type="molecule type" value="Genomic_DNA"/>
</dbReference>
<sequence>MENVLTLNFKGILSGVAFVKAGEFKNDETGEVVPYKDSIKLNFTYNKKVIVDDMETIASNTFTVKVPMLGADLKTAVGKYNALIGKTITFPLTNFEKYNFKADLNSIQSIK</sequence>
<dbReference type="AlphaFoldDB" id="A0A6S6SIA5"/>
<proteinExistence type="predicted"/>
<evidence type="ECO:0000313" key="1">
    <source>
        <dbReference type="EMBL" id="CAA6804630.1"/>
    </source>
</evidence>
<protein>
    <submittedName>
        <fullName evidence="1">Uncharacterized protein</fullName>
    </submittedName>
</protein>
<organism evidence="1">
    <name type="scientific">uncultured Campylobacterales bacterium</name>
    <dbReference type="NCBI Taxonomy" id="352960"/>
    <lineage>
        <taxon>Bacteria</taxon>
        <taxon>Pseudomonadati</taxon>
        <taxon>Campylobacterota</taxon>
        <taxon>Epsilonproteobacteria</taxon>
        <taxon>Campylobacterales</taxon>
        <taxon>environmental samples</taxon>
    </lineage>
</organism>
<reference evidence="1" key="1">
    <citation type="submission" date="2020-01" db="EMBL/GenBank/DDBJ databases">
        <authorList>
            <person name="Meier V. D."/>
            <person name="Meier V D."/>
        </authorList>
    </citation>
    <scope>NUCLEOTIDE SEQUENCE</scope>
    <source>
        <strain evidence="1">HLG_WM_MAG_12</strain>
    </source>
</reference>
<name>A0A6S6SIA5_9BACT</name>